<keyword evidence="2" id="KW-1185">Reference proteome</keyword>
<proteinExistence type="predicted"/>
<name>A0AAP0K0E2_9MAGN</name>
<protein>
    <submittedName>
        <fullName evidence="1">Uncharacterized protein</fullName>
    </submittedName>
</protein>
<dbReference type="AlphaFoldDB" id="A0AAP0K0E2"/>
<dbReference type="Proteomes" id="UP001420932">
    <property type="component" value="Unassembled WGS sequence"/>
</dbReference>
<reference evidence="1 2" key="1">
    <citation type="submission" date="2024-01" db="EMBL/GenBank/DDBJ databases">
        <title>Genome assemblies of Stephania.</title>
        <authorList>
            <person name="Yang L."/>
        </authorList>
    </citation>
    <scope>NUCLEOTIDE SEQUENCE [LARGE SCALE GENOMIC DNA]</scope>
    <source>
        <strain evidence="1">YNDBR</strain>
        <tissue evidence="1">Leaf</tissue>
    </source>
</reference>
<dbReference type="EMBL" id="JBBNAF010000005">
    <property type="protein sequence ID" value="KAK9143532.1"/>
    <property type="molecule type" value="Genomic_DNA"/>
</dbReference>
<organism evidence="1 2">
    <name type="scientific">Stephania yunnanensis</name>
    <dbReference type="NCBI Taxonomy" id="152371"/>
    <lineage>
        <taxon>Eukaryota</taxon>
        <taxon>Viridiplantae</taxon>
        <taxon>Streptophyta</taxon>
        <taxon>Embryophyta</taxon>
        <taxon>Tracheophyta</taxon>
        <taxon>Spermatophyta</taxon>
        <taxon>Magnoliopsida</taxon>
        <taxon>Ranunculales</taxon>
        <taxon>Menispermaceae</taxon>
        <taxon>Menispermoideae</taxon>
        <taxon>Cissampelideae</taxon>
        <taxon>Stephania</taxon>
    </lineage>
</organism>
<evidence type="ECO:0000313" key="1">
    <source>
        <dbReference type="EMBL" id="KAK9143532.1"/>
    </source>
</evidence>
<accession>A0AAP0K0E2</accession>
<sequence length="78" mass="9241">MGQAKRSGEQRVRRQWSIGWCRVGKTMEKRVVTMEERRVVAMKERRRVVAWRRKEGEGVEVEFGGFEGLGLVMKWEDD</sequence>
<evidence type="ECO:0000313" key="2">
    <source>
        <dbReference type="Proteomes" id="UP001420932"/>
    </source>
</evidence>
<comment type="caution">
    <text evidence="1">The sequence shown here is derived from an EMBL/GenBank/DDBJ whole genome shotgun (WGS) entry which is preliminary data.</text>
</comment>
<gene>
    <name evidence="1" type="ORF">Syun_012932</name>
</gene>